<dbReference type="Pfam" id="PF08603">
    <property type="entry name" value="CAP_C"/>
    <property type="match status" value="1"/>
</dbReference>
<dbReference type="InterPro" id="IPR013992">
    <property type="entry name" value="Adenylate_cyclase-assoc_CAP_N"/>
</dbReference>
<gene>
    <name evidence="7" type="ORF">BDV96DRAFT_483392</name>
</gene>
<dbReference type="InterPro" id="IPR001837">
    <property type="entry name" value="Adenylate_cyclase-assoc_CAP"/>
</dbReference>
<evidence type="ECO:0000256" key="4">
    <source>
        <dbReference type="RuleBase" id="RU000647"/>
    </source>
</evidence>
<dbReference type="Pfam" id="PF01213">
    <property type="entry name" value="CAP_N-CM"/>
    <property type="match status" value="1"/>
</dbReference>
<sequence>MLTTFVRRLEAATSRLEDIASSPVGVDVGANGTAVTTPGGASTARPSLSEASTPKAVESLPPSIQAYDALLNTELKAWLDLSSKLGSLIDGQAKAVQQAFTAQRQFLLISTKAKKPDMNTIMEILKDLQAAMEKVDEPQQANREPQLRDPLKMVADGIGALGWVTLEGQPKSYEFIAELFGGAQIFGNKVLKEFKEKPDKTNVEWVQAYYKLFKALTEYAKKFHNPAVAWNKDGLDVKEAAKQISSSGAPSTGGNIPPPPPMPAGGVPPPPGPPPPPGLPPAPKAPATDMGAVFADLNKGSAVTSGLKKVDASQMTHKNPSLRTSAPVPTRSDSSGSLRSKSPAPPGKKPKPESMRTKKPPKKELDGNKWIIENFDSPGDAVDVEAEINHAILISRCKNTTIRINGKANAISLDNSSRTSIILDSLVSSVDVIKCPNFALQVLGSLPTVLLDQVDGATIYLSKDSLNTEIFSSKSTSININLPKDDDYVESPVPEQFRTYIKDGKLISEIVEHAG</sequence>
<feature type="region of interest" description="Disordered" evidence="5">
    <location>
        <begin position="305"/>
        <end position="368"/>
    </location>
</feature>
<feature type="compositionally biased region" description="Low complexity" evidence="5">
    <location>
        <begin position="332"/>
        <end position="342"/>
    </location>
</feature>
<evidence type="ECO:0000313" key="8">
    <source>
        <dbReference type="Proteomes" id="UP000799770"/>
    </source>
</evidence>
<dbReference type="SUPFAM" id="SSF101278">
    <property type="entry name" value="N-terminal domain of adenylylcyclase associated protein, CAP"/>
    <property type="match status" value="1"/>
</dbReference>
<organism evidence="7 8">
    <name type="scientific">Lophiotrema nucula</name>
    <dbReference type="NCBI Taxonomy" id="690887"/>
    <lineage>
        <taxon>Eukaryota</taxon>
        <taxon>Fungi</taxon>
        <taxon>Dikarya</taxon>
        <taxon>Ascomycota</taxon>
        <taxon>Pezizomycotina</taxon>
        <taxon>Dothideomycetes</taxon>
        <taxon>Pleosporomycetidae</taxon>
        <taxon>Pleosporales</taxon>
        <taxon>Lophiotremataceae</taxon>
        <taxon>Lophiotrema</taxon>
    </lineage>
</organism>
<feature type="region of interest" description="Disordered" evidence="5">
    <location>
        <begin position="243"/>
        <end position="288"/>
    </location>
</feature>
<comment type="function">
    <text evidence="2">The N-terminal domain binds to adenylyl cyclase, thereby enabling adenylyl cyclase to be activated by upstream regulatory signals, such as Ras. The C-terminal domain is required for normal cellular morphology and growth control.</text>
</comment>
<dbReference type="InterPro" id="IPR053950">
    <property type="entry name" value="CAP_N"/>
</dbReference>
<dbReference type="AlphaFoldDB" id="A0A6A5ZTH0"/>
<comment type="similarity">
    <text evidence="1 4">Belongs to the CAP family.</text>
</comment>
<dbReference type="Pfam" id="PF21938">
    <property type="entry name" value="CAP_N"/>
    <property type="match status" value="1"/>
</dbReference>
<dbReference type="EMBL" id="ML977311">
    <property type="protein sequence ID" value="KAF2122294.1"/>
    <property type="molecule type" value="Genomic_DNA"/>
</dbReference>
<reference evidence="7" key="1">
    <citation type="journal article" date="2020" name="Stud. Mycol.">
        <title>101 Dothideomycetes genomes: a test case for predicting lifestyles and emergence of pathogens.</title>
        <authorList>
            <person name="Haridas S."/>
            <person name="Albert R."/>
            <person name="Binder M."/>
            <person name="Bloem J."/>
            <person name="Labutti K."/>
            <person name="Salamov A."/>
            <person name="Andreopoulos B."/>
            <person name="Baker S."/>
            <person name="Barry K."/>
            <person name="Bills G."/>
            <person name="Bluhm B."/>
            <person name="Cannon C."/>
            <person name="Castanera R."/>
            <person name="Culley D."/>
            <person name="Daum C."/>
            <person name="Ezra D."/>
            <person name="Gonzalez J."/>
            <person name="Henrissat B."/>
            <person name="Kuo A."/>
            <person name="Liang C."/>
            <person name="Lipzen A."/>
            <person name="Lutzoni F."/>
            <person name="Magnuson J."/>
            <person name="Mondo S."/>
            <person name="Nolan M."/>
            <person name="Ohm R."/>
            <person name="Pangilinan J."/>
            <person name="Park H.-J."/>
            <person name="Ramirez L."/>
            <person name="Alfaro M."/>
            <person name="Sun H."/>
            <person name="Tritt A."/>
            <person name="Yoshinaga Y."/>
            <person name="Zwiers L.-H."/>
            <person name="Turgeon B."/>
            <person name="Goodwin S."/>
            <person name="Spatafora J."/>
            <person name="Crous P."/>
            <person name="Grigoriev I."/>
        </authorList>
    </citation>
    <scope>NUCLEOTIDE SEQUENCE</scope>
    <source>
        <strain evidence="7">CBS 627.86</strain>
    </source>
</reference>
<dbReference type="Gene3D" id="1.25.40.330">
    <property type="entry name" value="Adenylate cyclase-associated CAP, N-terminal domain"/>
    <property type="match status" value="1"/>
</dbReference>
<evidence type="ECO:0000313" key="7">
    <source>
        <dbReference type="EMBL" id="KAF2122294.1"/>
    </source>
</evidence>
<dbReference type="InterPro" id="IPR013912">
    <property type="entry name" value="Adenylate_cyclase-assoc_CAP_C"/>
</dbReference>
<name>A0A6A5ZTH0_9PLEO</name>
<evidence type="ECO:0000256" key="2">
    <source>
        <dbReference type="ARBA" id="ARBA00054756"/>
    </source>
</evidence>
<dbReference type="SMART" id="SM00673">
    <property type="entry name" value="CARP"/>
    <property type="match status" value="2"/>
</dbReference>
<dbReference type="InterPro" id="IPR036222">
    <property type="entry name" value="CAP_N_sf"/>
</dbReference>
<keyword evidence="8" id="KW-1185">Reference proteome</keyword>
<dbReference type="GO" id="GO:0008179">
    <property type="term" value="F:adenylate cyclase binding"/>
    <property type="evidence" value="ECO:0007669"/>
    <property type="project" value="TreeGrafter"/>
</dbReference>
<evidence type="ECO:0000259" key="6">
    <source>
        <dbReference type="PROSITE" id="PS51329"/>
    </source>
</evidence>
<evidence type="ECO:0000256" key="3">
    <source>
        <dbReference type="ARBA" id="ARBA00072052"/>
    </source>
</evidence>
<dbReference type="GO" id="GO:0007015">
    <property type="term" value="P:actin filament organization"/>
    <property type="evidence" value="ECO:0007669"/>
    <property type="project" value="TreeGrafter"/>
</dbReference>
<dbReference type="PANTHER" id="PTHR10652">
    <property type="entry name" value="ADENYLYL CYCLASE-ASSOCIATED PROTEIN"/>
    <property type="match status" value="1"/>
</dbReference>
<dbReference type="FunFam" id="1.25.40.330:FF:000001">
    <property type="entry name" value="Adenylyl cyclase-associated protein"/>
    <property type="match status" value="1"/>
</dbReference>
<feature type="compositionally biased region" description="Polar residues" evidence="5">
    <location>
        <begin position="313"/>
        <end position="324"/>
    </location>
</feature>
<dbReference type="FunFam" id="2.160.20.70:FF:000008">
    <property type="entry name" value="Adenylyl cyclase-associated protein"/>
    <property type="match status" value="1"/>
</dbReference>
<feature type="domain" description="C-CAP/cofactor C-like" evidence="6">
    <location>
        <begin position="360"/>
        <end position="495"/>
    </location>
</feature>
<feature type="compositionally biased region" description="Basic and acidic residues" evidence="5">
    <location>
        <begin position="350"/>
        <end position="367"/>
    </location>
</feature>
<dbReference type="Gene3D" id="2.160.20.70">
    <property type="match status" value="1"/>
</dbReference>
<dbReference type="GO" id="GO:0019933">
    <property type="term" value="P:cAMP-mediated signaling"/>
    <property type="evidence" value="ECO:0007669"/>
    <property type="project" value="TreeGrafter"/>
</dbReference>
<evidence type="ECO:0000256" key="1">
    <source>
        <dbReference type="ARBA" id="ARBA00007659"/>
    </source>
</evidence>
<feature type="compositionally biased region" description="Polar residues" evidence="5">
    <location>
        <begin position="33"/>
        <end position="52"/>
    </location>
</feature>
<dbReference type="PROSITE" id="PS51329">
    <property type="entry name" value="C_CAP_COFACTOR_C"/>
    <property type="match status" value="1"/>
</dbReference>
<dbReference type="GO" id="GO:0005737">
    <property type="term" value="C:cytoplasm"/>
    <property type="evidence" value="ECO:0007669"/>
    <property type="project" value="TreeGrafter"/>
</dbReference>
<dbReference type="InterPro" id="IPR006599">
    <property type="entry name" value="CARP_motif"/>
</dbReference>
<dbReference type="OrthoDB" id="77251at2759"/>
<dbReference type="InterPro" id="IPR036223">
    <property type="entry name" value="CAP_C_sf"/>
</dbReference>
<dbReference type="SUPFAM" id="SSF69340">
    <property type="entry name" value="C-terminal domain of adenylylcyclase associated protein"/>
    <property type="match status" value="1"/>
</dbReference>
<dbReference type="Proteomes" id="UP000799770">
    <property type="component" value="Unassembled WGS sequence"/>
</dbReference>
<protein>
    <recommendedName>
        <fullName evidence="3 4">Adenylyl cyclase-associated protein</fullName>
    </recommendedName>
</protein>
<dbReference type="InterPro" id="IPR017901">
    <property type="entry name" value="C-CAP_CF_C-like"/>
</dbReference>
<feature type="compositionally biased region" description="Pro residues" evidence="5">
    <location>
        <begin position="256"/>
        <end position="284"/>
    </location>
</feature>
<feature type="region of interest" description="Disordered" evidence="5">
    <location>
        <begin position="31"/>
        <end position="53"/>
    </location>
</feature>
<dbReference type="PANTHER" id="PTHR10652:SF0">
    <property type="entry name" value="ADENYLYL CYCLASE-ASSOCIATED PROTEIN"/>
    <property type="match status" value="1"/>
</dbReference>
<accession>A0A6A5ZTH0</accession>
<proteinExistence type="inferred from homology"/>
<dbReference type="InterPro" id="IPR016098">
    <property type="entry name" value="CAP/MinC_C"/>
</dbReference>
<dbReference type="GO" id="GO:0003779">
    <property type="term" value="F:actin binding"/>
    <property type="evidence" value="ECO:0007669"/>
    <property type="project" value="InterPro"/>
</dbReference>
<evidence type="ECO:0000256" key="5">
    <source>
        <dbReference type="SAM" id="MobiDB-lite"/>
    </source>
</evidence>